<reference evidence="5" key="1">
    <citation type="journal article" date="2025" name="Foods">
        <title>Unveiling the Microbial Signatures of Arabica Coffee Cherries: Insights into Ripeness Specific Diversity, Functional Traits, and Implications for Quality and Safety.</title>
        <authorList>
            <consortium name="RefSeq"/>
            <person name="Tenea G.N."/>
            <person name="Cifuentes V."/>
            <person name="Reyes P."/>
            <person name="Cevallos-Vallejos M."/>
        </authorList>
    </citation>
    <scope>NUCLEOTIDE SEQUENCE [LARGE SCALE GENOMIC DNA]</scope>
</reference>
<dbReference type="InterPro" id="IPR041118">
    <property type="entry name" value="Rx_N"/>
</dbReference>
<dbReference type="AlphaFoldDB" id="A0A6P6TT23"/>
<dbReference type="Pfam" id="PF18052">
    <property type="entry name" value="Rx_N"/>
    <property type="match status" value="1"/>
</dbReference>
<evidence type="ECO:0000256" key="1">
    <source>
        <dbReference type="ARBA" id="ARBA00022737"/>
    </source>
</evidence>
<proteinExistence type="predicted"/>
<keyword evidence="1" id="KW-0677">Repeat</keyword>
<keyword evidence="5" id="KW-1185">Reference proteome</keyword>
<evidence type="ECO:0000256" key="3">
    <source>
        <dbReference type="ARBA" id="ARBA00022821"/>
    </source>
</evidence>
<dbReference type="GO" id="GO:0006952">
    <property type="term" value="P:defense response"/>
    <property type="evidence" value="ECO:0007669"/>
    <property type="project" value="UniProtKB-KW"/>
</dbReference>
<dbReference type="Proteomes" id="UP001652660">
    <property type="component" value="Chromosome 8e"/>
</dbReference>
<dbReference type="Gene3D" id="1.20.5.4130">
    <property type="match status" value="1"/>
</dbReference>
<evidence type="ECO:0000256" key="2">
    <source>
        <dbReference type="ARBA" id="ARBA00022741"/>
    </source>
</evidence>
<feature type="domain" description="Disease resistance N-terminal" evidence="4">
    <location>
        <begin position="10"/>
        <end position="92"/>
    </location>
</feature>
<keyword evidence="2" id="KW-0547">Nucleotide-binding</keyword>
<sequence>MADVLIASTIEVALKKTLSLANERIGKLFQFKEDLETLKGSVAMIQAVLADAEEKQTHDQAVRLWLQRLEAVAFDAENLFDELNYEALRRHLVGKDTMMKGDMLIELWMAEGLLQADVNNQMMMEELGMNLEIAI</sequence>
<dbReference type="RefSeq" id="XP_027081598.1">
    <property type="nucleotide sequence ID" value="XM_027225797.2"/>
</dbReference>
<dbReference type="GeneID" id="113704129"/>
<gene>
    <name evidence="6" type="primary">LOC113704129</name>
</gene>
<evidence type="ECO:0000313" key="5">
    <source>
        <dbReference type="Proteomes" id="UP001652660"/>
    </source>
</evidence>
<keyword evidence="3" id="KW-0611">Plant defense</keyword>
<evidence type="ECO:0000313" key="6">
    <source>
        <dbReference type="RefSeq" id="XP_027081598.1"/>
    </source>
</evidence>
<reference evidence="6" key="2">
    <citation type="submission" date="2025-08" db="UniProtKB">
        <authorList>
            <consortium name="RefSeq"/>
        </authorList>
    </citation>
    <scope>IDENTIFICATION</scope>
    <source>
        <tissue evidence="6">Leaves</tissue>
    </source>
</reference>
<evidence type="ECO:0000259" key="4">
    <source>
        <dbReference type="Pfam" id="PF18052"/>
    </source>
</evidence>
<accession>A0A6P6TT23</accession>
<name>A0A6P6TT23_COFAR</name>
<dbReference type="OrthoDB" id="2018467at2759"/>
<dbReference type="GO" id="GO:0000166">
    <property type="term" value="F:nucleotide binding"/>
    <property type="evidence" value="ECO:0007669"/>
    <property type="project" value="UniProtKB-KW"/>
</dbReference>
<protein>
    <submittedName>
        <fullName evidence="6">Disease resistance protein RGA4</fullName>
    </submittedName>
</protein>
<organism evidence="5 6">
    <name type="scientific">Coffea arabica</name>
    <name type="common">Arabian coffee</name>
    <dbReference type="NCBI Taxonomy" id="13443"/>
    <lineage>
        <taxon>Eukaryota</taxon>
        <taxon>Viridiplantae</taxon>
        <taxon>Streptophyta</taxon>
        <taxon>Embryophyta</taxon>
        <taxon>Tracheophyta</taxon>
        <taxon>Spermatophyta</taxon>
        <taxon>Magnoliopsida</taxon>
        <taxon>eudicotyledons</taxon>
        <taxon>Gunneridae</taxon>
        <taxon>Pentapetalae</taxon>
        <taxon>asterids</taxon>
        <taxon>lamiids</taxon>
        <taxon>Gentianales</taxon>
        <taxon>Rubiaceae</taxon>
        <taxon>Ixoroideae</taxon>
        <taxon>Gardenieae complex</taxon>
        <taxon>Bertiereae - Coffeeae clade</taxon>
        <taxon>Coffeeae</taxon>
        <taxon>Coffea</taxon>
    </lineage>
</organism>